<evidence type="ECO:0000256" key="4">
    <source>
        <dbReference type="ARBA" id="ARBA00023277"/>
    </source>
</evidence>
<dbReference type="PIRSF" id="PIRSF038994">
    <property type="entry name" value="NagA"/>
    <property type="match status" value="1"/>
</dbReference>
<dbReference type="InterPro" id="IPR006680">
    <property type="entry name" value="Amidohydro-rel"/>
</dbReference>
<dbReference type="GO" id="GO:0046872">
    <property type="term" value="F:metal ion binding"/>
    <property type="evidence" value="ECO:0007669"/>
    <property type="project" value="UniProtKB-KW"/>
</dbReference>
<evidence type="ECO:0000256" key="7">
    <source>
        <dbReference type="PIRSR" id="PIRSR038994-3"/>
    </source>
</evidence>
<dbReference type="PANTHER" id="PTHR11113:SF14">
    <property type="entry name" value="N-ACETYLGLUCOSAMINE-6-PHOSPHATE DEACETYLASE"/>
    <property type="match status" value="1"/>
</dbReference>
<keyword evidence="4 5" id="KW-0119">Carbohydrate metabolism</keyword>
<evidence type="ECO:0000256" key="2">
    <source>
        <dbReference type="ARBA" id="ARBA00022723"/>
    </source>
</evidence>
<evidence type="ECO:0000256" key="6">
    <source>
        <dbReference type="PIRSR" id="PIRSR038994-1"/>
    </source>
</evidence>
<dbReference type="Proteomes" id="UP000266441">
    <property type="component" value="Unassembled WGS sequence"/>
</dbReference>
<sequence>MKTKTYSIIKGNIITDSGIQKNSFISVEDGKIKSISDVAPEGEVLDAGDSYIVPGFIDLHMHGIQYALVDNGPDDLLEICRNLPQYGVTGFLPTVAPRRKGEDAAFLSELSATKREGAEILGFHLEGPFLKITGSLPSEAISQSDTSRVEALIQAAKPYRAIFSVSPDVEGIDKLLPLMTRDNTPAFMTHTAATVKETQAAIEMGVRHATHFYDVFPCPAVTEPGVRPCGAVEAVLADKRVSVDFILDGVHVDPVAVKMALACKSEGPGKVCLITDSNVGAGLEPGRFTFGGSGEIEFAYKGAPARLVKGNVLAGSGLTMDQAVRNAVEWLDIDVAEAAKMAGTYPAEAIGLGHRKGKLTAGYDADFVILDKQLNVVQTWVAGKQYFKS</sequence>
<accession>A0A399D6E1</accession>
<dbReference type="RefSeq" id="WP_119348092.1">
    <property type="nucleotide sequence ID" value="NZ_QWET01000001.1"/>
</dbReference>
<feature type="binding site" evidence="7">
    <location>
        <position position="126"/>
    </location>
    <ligand>
        <name>Zn(2+)</name>
        <dbReference type="ChEBI" id="CHEBI:29105"/>
    </ligand>
</feature>
<name>A0A399D6E1_9BACT</name>
<dbReference type="SUPFAM" id="SSF51338">
    <property type="entry name" value="Composite domain of metallo-dependent hydrolases"/>
    <property type="match status" value="1"/>
</dbReference>
<keyword evidence="10" id="KW-1185">Reference proteome</keyword>
<dbReference type="NCBIfam" id="TIGR00221">
    <property type="entry name" value="nagA"/>
    <property type="match status" value="1"/>
</dbReference>
<comment type="similarity">
    <text evidence="1 5">Belongs to the metallo-dependent hydrolases superfamily. NagA family.</text>
</comment>
<dbReference type="AlphaFoldDB" id="A0A399D6E1"/>
<keyword evidence="3 5" id="KW-0378">Hydrolase</keyword>
<dbReference type="InterPro" id="IPR003764">
    <property type="entry name" value="GlcNAc_6-P_deAcase"/>
</dbReference>
<feature type="binding site" evidence="7">
    <location>
        <position position="190"/>
    </location>
    <ligand>
        <name>Zn(2+)</name>
        <dbReference type="ChEBI" id="CHEBI:29105"/>
    </ligand>
</feature>
<dbReference type="GO" id="GO:0006046">
    <property type="term" value="P:N-acetylglucosamine catabolic process"/>
    <property type="evidence" value="ECO:0007669"/>
    <property type="project" value="TreeGrafter"/>
</dbReference>
<dbReference type="EC" id="3.5.1.25" evidence="9"/>
<proteinExistence type="inferred from homology"/>
<protein>
    <submittedName>
        <fullName evidence="9">N-acetylglucosamine-6-phosphate deacetylase</fullName>
        <ecNumber evidence="9">3.5.1.25</ecNumber>
    </submittedName>
</protein>
<evidence type="ECO:0000313" key="10">
    <source>
        <dbReference type="Proteomes" id="UP000266441"/>
    </source>
</evidence>
<evidence type="ECO:0000259" key="8">
    <source>
        <dbReference type="Pfam" id="PF01979"/>
    </source>
</evidence>
<dbReference type="PANTHER" id="PTHR11113">
    <property type="entry name" value="N-ACETYLGLUCOSAMINE-6-PHOSPHATE DEACETYLASE"/>
    <property type="match status" value="1"/>
</dbReference>
<organism evidence="9 10">
    <name type="scientific">Mariniphaga sediminis</name>
    <dbReference type="NCBI Taxonomy" id="1628158"/>
    <lineage>
        <taxon>Bacteria</taxon>
        <taxon>Pseudomonadati</taxon>
        <taxon>Bacteroidota</taxon>
        <taxon>Bacteroidia</taxon>
        <taxon>Marinilabiliales</taxon>
        <taxon>Prolixibacteraceae</taxon>
        <taxon>Mariniphaga</taxon>
    </lineage>
</organism>
<dbReference type="GO" id="GO:0008448">
    <property type="term" value="F:N-acetylglucosamine-6-phosphate deacetylase activity"/>
    <property type="evidence" value="ECO:0007669"/>
    <property type="project" value="UniProtKB-EC"/>
</dbReference>
<reference evidence="9 10" key="1">
    <citation type="journal article" date="2015" name="Int. J. Syst. Evol. Microbiol.">
        <title>Mariniphaga sediminis sp. nov., isolated from coastal sediment.</title>
        <authorList>
            <person name="Wang F.Q."/>
            <person name="Shen Q.Y."/>
            <person name="Chen G.J."/>
            <person name="Du Z.J."/>
        </authorList>
    </citation>
    <scope>NUCLEOTIDE SEQUENCE [LARGE SCALE GENOMIC DNA]</scope>
    <source>
        <strain evidence="9 10">SY21</strain>
    </source>
</reference>
<dbReference type="Pfam" id="PF01979">
    <property type="entry name" value="Amidohydro_1"/>
    <property type="match status" value="1"/>
</dbReference>
<feature type="active site" description="Proton donor/acceptor" evidence="6">
    <location>
        <position position="276"/>
    </location>
</feature>
<comment type="caution">
    <text evidence="9">The sequence shown here is derived from an EMBL/GenBank/DDBJ whole genome shotgun (WGS) entry which is preliminary data.</text>
</comment>
<comment type="cofactor">
    <cofactor evidence="7">
        <name>a divalent metal cation</name>
        <dbReference type="ChEBI" id="CHEBI:60240"/>
    </cofactor>
    <text evidence="7">Binds 1 divalent metal cation per subunit.</text>
</comment>
<dbReference type="InterPro" id="IPR011059">
    <property type="entry name" value="Metal-dep_hydrolase_composite"/>
</dbReference>
<dbReference type="EMBL" id="QWET01000001">
    <property type="protein sequence ID" value="RIH67066.1"/>
    <property type="molecule type" value="Genomic_DNA"/>
</dbReference>
<dbReference type="SUPFAM" id="SSF51556">
    <property type="entry name" value="Metallo-dependent hydrolases"/>
    <property type="match status" value="1"/>
</dbReference>
<dbReference type="Gene3D" id="3.20.20.140">
    <property type="entry name" value="Metal-dependent hydrolases"/>
    <property type="match status" value="1"/>
</dbReference>
<evidence type="ECO:0000256" key="5">
    <source>
        <dbReference type="PIRNR" id="PIRNR038994"/>
    </source>
</evidence>
<feature type="domain" description="Amidohydrolase-related" evidence="8">
    <location>
        <begin position="51"/>
        <end position="384"/>
    </location>
</feature>
<dbReference type="OrthoDB" id="9776488at2"/>
<dbReference type="Gene3D" id="2.30.40.10">
    <property type="entry name" value="Urease, subunit C, domain 1"/>
    <property type="match status" value="1"/>
</dbReference>
<evidence type="ECO:0000256" key="3">
    <source>
        <dbReference type="ARBA" id="ARBA00022801"/>
    </source>
</evidence>
<dbReference type="InterPro" id="IPR032466">
    <property type="entry name" value="Metal_Hydrolase"/>
</dbReference>
<gene>
    <name evidence="9" type="primary">nagA</name>
    <name evidence="9" type="ORF">D1164_01140</name>
</gene>
<evidence type="ECO:0000313" key="9">
    <source>
        <dbReference type="EMBL" id="RIH67066.1"/>
    </source>
</evidence>
<evidence type="ECO:0000256" key="1">
    <source>
        <dbReference type="ARBA" id="ARBA00010716"/>
    </source>
</evidence>
<feature type="binding site" evidence="7">
    <location>
        <position position="211"/>
    </location>
    <ligand>
        <name>Zn(2+)</name>
        <dbReference type="ChEBI" id="CHEBI:29105"/>
    </ligand>
</feature>
<keyword evidence="2 7" id="KW-0479">Metal-binding</keyword>